<evidence type="ECO:0000313" key="3">
    <source>
        <dbReference type="EMBL" id="TCS64622.1"/>
    </source>
</evidence>
<evidence type="ECO:0000256" key="1">
    <source>
        <dbReference type="ARBA" id="ARBA00008645"/>
    </source>
</evidence>
<proteinExistence type="inferred from homology"/>
<evidence type="ECO:0000259" key="2">
    <source>
        <dbReference type="Pfam" id="PF12697"/>
    </source>
</evidence>
<feature type="domain" description="AB hydrolase-1" evidence="2">
    <location>
        <begin position="45"/>
        <end position="262"/>
    </location>
</feature>
<dbReference type="EMBL" id="SLZU01000005">
    <property type="protein sequence ID" value="TCS64622.1"/>
    <property type="molecule type" value="Genomic_DNA"/>
</dbReference>
<accession>A0A4R3JFC4</accession>
<dbReference type="InterPro" id="IPR029058">
    <property type="entry name" value="AB_hydrolase_fold"/>
</dbReference>
<dbReference type="OrthoDB" id="9793083at2"/>
<evidence type="ECO:0000313" key="4">
    <source>
        <dbReference type="Proteomes" id="UP000295696"/>
    </source>
</evidence>
<comment type="similarity">
    <text evidence="1">Belongs to the AB hydrolase superfamily.</text>
</comment>
<dbReference type="PANTHER" id="PTHR43039">
    <property type="entry name" value="ESTERASE-RELATED"/>
    <property type="match status" value="1"/>
</dbReference>
<protein>
    <submittedName>
        <fullName evidence="3">3-oxoadipate enol-lactonase</fullName>
    </submittedName>
</protein>
<dbReference type="InterPro" id="IPR000073">
    <property type="entry name" value="AB_hydrolase_1"/>
</dbReference>
<dbReference type="Proteomes" id="UP000295696">
    <property type="component" value="Unassembled WGS sequence"/>
</dbReference>
<gene>
    <name evidence="3" type="ORF">EDD52_105183</name>
</gene>
<dbReference type="SUPFAM" id="SSF53474">
    <property type="entry name" value="alpha/beta-Hydrolases"/>
    <property type="match status" value="1"/>
</dbReference>
<dbReference type="Gene3D" id="3.40.50.1820">
    <property type="entry name" value="alpha/beta hydrolase"/>
    <property type="match status" value="1"/>
</dbReference>
<name>A0A4R3JFC4_9RHOB</name>
<reference evidence="3 4" key="1">
    <citation type="submission" date="2019-03" db="EMBL/GenBank/DDBJ databases">
        <title>Genomic Encyclopedia of Type Strains, Phase IV (KMG-IV): sequencing the most valuable type-strain genomes for metagenomic binning, comparative biology and taxonomic classification.</title>
        <authorList>
            <person name="Goeker M."/>
        </authorList>
    </citation>
    <scope>NUCLEOTIDE SEQUENCE [LARGE SCALE GENOMIC DNA]</scope>
    <source>
        <strain evidence="3 4">DSM 104836</strain>
    </source>
</reference>
<dbReference type="AlphaFoldDB" id="A0A4R3JFC4"/>
<sequence>MTRSDRTSQISVLRDGYSLSAERIAPPAPGRPWLVFSNSLVTDVTIWDAQVDRFADRFGILRYDQMGHGTSGLSPRTPDFDALGSDLLCVMDAASVDRAIYVGLSMGVPTGLAAHAAQANRFAGLVFSDGQCRTAPGGGAAWEERIANAESSGMDAFARATANRWLTAATSDDRRARLIDMIAATPFEGFRACATALMQYDYADELARIAVPTLLIAGAEDGAMPDGMASNLKPNIAGAELTVIPDAGHVPCFEQPEAFNRALDGFLPRLDATAAPIPQPLNVK</sequence>
<organism evidence="3 4">
    <name type="scientific">Primorskyibacter sedentarius</name>
    <dbReference type="NCBI Taxonomy" id="745311"/>
    <lineage>
        <taxon>Bacteria</taxon>
        <taxon>Pseudomonadati</taxon>
        <taxon>Pseudomonadota</taxon>
        <taxon>Alphaproteobacteria</taxon>
        <taxon>Rhodobacterales</taxon>
        <taxon>Roseobacteraceae</taxon>
        <taxon>Primorskyibacter</taxon>
    </lineage>
</organism>
<keyword evidence="4" id="KW-1185">Reference proteome</keyword>
<comment type="caution">
    <text evidence="3">The sequence shown here is derived from an EMBL/GenBank/DDBJ whole genome shotgun (WGS) entry which is preliminary data.</text>
</comment>
<dbReference type="RefSeq" id="WP_132244491.1">
    <property type="nucleotide sequence ID" value="NZ_SLZU01000005.1"/>
</dbReference>
<dbReference type="Pfam" id="PF12697">
    <property type="entry name" value="Abhydrolase_6"/>
    <property type="match status" value="1"/>
</dbReference>